<reference evidence="2 3" key="1">
    <citation type="submission" date="2016-06" db="EMBL/GenBank/DDBJ databases">
        <authorList>
            <person name="Kjaerup R.B."/>
            <person name="Dalgaard T.S."/>
            <person name="Juul-Madsen H.R."/>
        </authorList>
    </citation>
    <scope>NUCLEOTIDE SEQUENCE [LARGE SCALE GENOMIC DNA]</scope>
    <source>
        <strain evidence="2 3">CECT 8886</strain>
    </source>
</reference>
<keyword evidence="1" id="KW-0472">Membrane</keyword>
<feature type="transmembrane region" description="Helical" evidence="1">
    <location>
        <begin position="49"/>
        <end position="67"/>
    </location>
</feature>
<evidence type="ECO:0000313" key="2">
    <source>
        <dbReference type="EMBL" id="SBS24789.1"/>
    </source>
</evidence>
<keyword evidence="3" id="KW-1185">Reference proteome</keyword>
<keyword evidence="1" id="KW-1133">Transmembrane helix</keyword>
<sequence length="87" mass="9929">MEHVYTLVTLTYMTLGYLATIYTIVFFVFTGSTIFDQGSKQTMPIQDKFSFVLVSTVLMPYLYIVFVNEILTLHRRKNATIAASSSE</sequence>
<dbReference type="AlphaFoldDB" id="A0A1A8SZA4"/>
<evidence type="ECO:0000256" key="1">
    <source>
        <dbReference type="SAM" id="Phobius"/>
    </source>
</evidence>
<keyword evidence="1" id="KW-0812">Transmembrane</keyword>
<name>A0A1A8SZA4_9GAMM</name>
<dbReference type="STRING" id="1792290.MSP8886_00082"/>
<gene>
    <name evidence="2" type="ORF">MSP8886_00082</name>
</gene>
<protein>
    <submittedName>
        <fullName evidence="2">Uncharacterized protein</fullName>
    </submittedName>
</protein>
<dbReference type="EMBL" id="FLOB01000001">
    <property type="protein sequence ID" value="SBS24789.1"/>
    <property type="molecule type" value="Genomic_DNA"/>
</dbReference>
<accession>A0A1A8SZA4</accession>
<proteinExistence type="predicted"/>
<evidence type="ECO:0000313" key="3">
    <source>
        <dbReference type="Proteomes" id="UP000092544"/>
    </source>
</evidence>
<organism evidence="2 3">
    <name type="scientific">Marinomonas spartinae</name>
    <dbReference type="NCBI Taxonomy" id="1792290"/>
    <lineage>
        <taxon>Bacteria</taxon>
        <taxon>Pseudomonadati</taxon>
        <taxon>Pseudomonadota</taxon>
        <taxon>Gammaproteobacteria</taxon>
        <taxon>Oceanospirillales</taxon>
        <taxon>Oceanospirillaceae</taxon>
        <taxon>Marinomonas</taxon>
    </lineage>
</organism>
<feature type="transmembrane region" description="Helical" evidence="1">
    <location>
        <begin position="7"/>
        <end position="29"/>
    </location>
</feature>
<dbReference type="Proteomes" id="UP000092544">
    <property type="component" value="Unassembled WGS sequence"/>
</dbReference>